<dbReference type="EMBL" id="BPLQ01007193">
    <property type="protein sequence ID" value="GIY28606.1"/>
    <property type="molecule type" value="Genomic_DNA"/>
</dbReference>
<gene>
    <name evidence="1" type="ORF">CDAR_111781</name>
</gene>
<proteinExistence type="predicted"/>
<organism evidence="1 2">
    <name type="scientific">Caerostris darwini</name>
    <dbReference type="NCBI Taxonomy" id="1538125"/>
    <lineage>
        <taxon>Eukaryota</taxon>
        <taxon>Metazoa</taxon>
        <taxon>Ecdysozoa</taxon>
        <taxon>Arthropoda</taxon>
        <taxon>Chelicerata</taxon>
        <taxon>Arachnida</taxon>
        <taxon>Araneae</taxon>
        <taxon>Araneomorphae</taxon>
        <taxon>Entelegynae</taxon>
        <taxon>Araneoidea</taxon>
        <taxon>Araneidae</taxon>
        <taxon>Caerostris</taxon>
    </lineage>
</organism>
<accession>A0AAV4S5Y6</accession>
<comment type="caution">
    <text evidence="1">The sequence shown here is derived from an EMBL/GenBank/DDBJ whole genome shotgun (WGS) entry which is preliminary data.</text>
</comment>
<dbReference type="AlphaFoldDB" id="A0AAV4S5Y6"/>
<protein>
    <submittedName>
        <fullName evidence="1">Uncharacterized protein</fullName>
    </submittedName>
</protein>
<keyword evidence="2" id="KW-1185">Reference proteome</keyword>
<dbReference type="Proteomes" id="UP001054837">
    <property type="component" value="Unassembled WGS sequence"/>
</dbReference>
<evidence type="ECO:0000313" key="1">
    <source>
        <dbReference type="EMBL" id="GIY28606.1"/>
    </source>
</evidence>
<name>A0AAV4S5Y6_9ARAC</name>
<sequence length="105" mass="11492">MSGRISNNFGKVARIFCNSLRSDNGASISKFCLLFSTVKVEETEAVITILVECPLTACENDRTGLIGVDLNDLGRLFVVDGNCPCLICCFENSGLVASWREHPEF</sequence>
<evidence type="ECO:0000313" key="2">
    <source>
        <dbReference type="Proteomes" id="UP001054837"/>
    </source>
</evidence>
<reference evidence="1 2" key="1">
    <citation type="submission" date="2021-06" db="EMBL/GenBank/DDBJ databases">
        <title>Caerostris darwini draft genome.</title>
        <authorList>
            <person name="Kono N."/>
            <person name="Arakawa K."/>
        </authorList>
    </citation>
    <scope>NUCLEOTIDE SEQUENCE [LARGE SCALE GENOMIC DNA]</scope>
</reference>